<name>A0AAD5Y5T8_9FUNG</name>
<dbReference type="Pfam" id="PF03803">
    <property type="entry name" value="Scramblase"/>
    <property type="match status" value="1"/>
</dbReference>
<comment type="similarity">
    <text evidence="1 2">Belongs to the phospholipid scramblase family.</text>
</comment>
<evidence type="ECO:0000313" key="4">
    <source>
        <dbReference type="Proteomes" id="UP001210925"/>
    </source>
</evidence>
<evidence type="ECO:0000256" key="1">
    <source>
        <dbReference type="ARBA" id="ARBA00005350"/>
    </source>
</evidence>
<dbReference type="PANTHER" id="PTHR23248:SF9">
    <property type="entry name" value="PHOSPHOLIPID SCRAMBLASE"/>
    <property type="match status" value="1"/>
</dbReference>
<protein>
    <recommendedName>
        <fullName evidence="2">Phospholipid scramblase</fullName>
    </recommendedName>
</protein>
<accession>A0AAD5Y5T8</accession>
<evidence type="ECO:0000313" key="3">
    <source>
        <dbReference type="EMBL" id="KAJ3257563.1"/>
    </source>
</evidence>
<dbReference type="Proteomes" id="UP001210925">
    <property type="component" value="Unassembled WGS sequence"/>
</dbReference>
<dbReference type="PANTHER" id="PTHR23248">
    <property type="entry name" value="PHOSPHOLIPID SCRAMBLASE-RELATED"/>
    <property type="match status" value="1"/>
</dbReference>
<dbReference type="GO" id="GO:0017128">
    <property type="term" value="F:phospholipid scramblase activity"/>
    <property type="evidence" value="ECO:0007669"/>
    <property type="project" value="InterPro"/>
</dbReference>
<reference evidence="3" key="1">
    <citation type="submission" date="2020-05" db="EMBL/GenBank/DDBJ databases">
        <title>Phylogenomic resolution of chytrid fungi.</title>
        <authorList>
            <person name="Stajich J.E."/>
            <person name="Amses K."/>
            <person name="Simmons R."/>
            <person name="Seto K."/>
            <person name="Myers J."/>
            <person name="Bonds A."/>
            <person name="Quandt C.A."/>
            <person name="Barry K."/>
            <person name="Liu P."/>
            <person name="Grigoriev I."/>
            <person name="Longcore J.E."/>
            <person name="James T.Y."/>
        </authorList>
    </citation>
    <scope>NUCLEOTIDE SEQUENCE</scope>
    <source>
        <strain evidence="3">PLAUS21</strain>
    </source>
</reference>
<dbReference type="EMBL" id="JADGKB010000037">
    <property type="protein sequence ID" value="KAJ3257563.1"/>
    <property type="molecule type" value="Genomic_DNA"/>
</dbReference>
<gene>
    <name evidence="3" type="ORF">HK103_004472</name>
</gene>
<evidence type="ECO:0000256" key="2">
    <source>
        <dbReference type="RuleBase" id="RU363116"/>
    </source>
</evidence>
<dbReference type="AlphaFoldDB" id="A0AAD5Y5T8"/>
<sequence>MNRFITQLRVFTSRRVIKKPIIKRPAVESTLQTTLVQPAEPQLPAELPSNYLRPVELPDVKTIIPRESPESFIFKHNCLVVGRQLEIMNVILGYEQANKYSLNTIDGQNVGIICEEESTFKSAILRQLFRTRREYNADLLDLNGNLIKRPFKWFLNSTIKIYYKDEEIGFVKSDWHLWRRRYDLFVQNEQFARIDMGLWAWDFEARDNEEHKISDINRNFMDMGKYIVHYDATVDTLAKISLDQRAVLLACAMSIDIDYFSRHSNTHSPGMMPIVATGEAGTPPPPVATPAPVPDVGSGIPNVAHIPLETGAGIPNIGSTPDMTSNIPNMGSTPFGDGKNQWGDDAFLSDEQANIASEGFESASEEGTNLLGKLWDFFNND</sequence>
<proteinExistence type="inferred from homology"/>
<organism evidence="3 4">
    <name type="scientific">Boothiomyces macroporosus</name>
    <dbReference type="NCBI Taxonomy" id="261099"/>
    <lineage>
        <taxon>Eukaryota</taxon>
        <taxon>Fungi</taxon>
        <taxon>Fungi incertae sedis</taxon>
        <taxon>Chytridiomycota</taxon>
        <taxon>Chytridiomycota incertae sedis</taxon>
        <taxon>Chytridiomycetes</taxon>
        <taxon>Rhizophydiales</taxon>
        <taxon>Terramycetaceae</taxon>
        <taxon>Boothiomyces</taxon>
    </lineage>
</organism>
<dbReference type="InterPro" id="IPR005552">
    <property type="entry name" value="Scramblase"/>
</dbReference>
<comment type="caution">
    <text evidence="3">The sequence shown here is derived from an EMBL/GenBank/DDBJ whole genome shotgun (WGS) entry which is preliminary data.</text>
</comment>
<keyword evidence="4" id="KW-1185">Reference proteome</keyword>
<dbReference type="GO" id="GO:0005886">
    <property type="term" value="C:plasma membrane"/>
    <property type="evidence" value="ECO:0007669"/>
    <property type="project" value="TreeGrafter"/>
</dbReference>